<dbReference type="GO" id="GO:0031932">
    <property type="term" value="C:TORC2 complex"/>
    <property type="evidence" value="ECO:0007669"/>
    <property type="project" value="InterPro"/>
</dbReference>
<dbReference type="Pfam" id="PF25322">
    <property type="entry name" value="RBD_SIN1"/>
    <property type="match status" value="1"/>
</dbReference>
<dbReference type="InterPro" id="IPR057339">
    <property type="entry name" value="RBD_SIN1"/>
</dbReference>
<dbReference type="GO" id="GO:0005886">
    <property type="term" value="C:plasma membrane"/>
    <property type="evidence" value="ECO:0007669"/>
    <property type="project" value="TreeGrafter"/>
</dbReference>
<dbReference type="PANTHER" id="PTHR13335">
    <property type="entry name" value="TARGET OF RAPAMYCIN COMPLEX 2 SUBUNIT MAPKAP1"/>
    <property type="match status" value="1"/>
</dbReference>
<feature type="domain" description="Target of rapamycin complex 2 subunit MAPKAP1-like Ras-binding" evidence="4">
    <location>
        <begin position="281"/>
        <end position="310"/>
    </location>
</feature>
<dbReference type="GO" id="GO:0038203">
    <property type="term" value="P:TORC2 signaling"/>
    <property type="evidence" value="ECO:0007669"/>
    <property type="project" value="TreeGrafter"/>
</dbReference>
<evidence type="ECO:0000313" key="5">
    <source>
        <dbReference type="Proteomes" id="UP000887581"/>
    </source>
</evidence>
<keyword evidence="5" id="KW-1185">Reference proteome</keyword>
<evidence type="ECO:0000256" key="2">
    <source>
        <dbReference type="SAM" id="MobiDB-lite"/>
    </source>
</evidence>
<proteinExistence type="inferred from homology"/>
<evidence type="ECO:0000313" key="6">
    <source>
        <dbReference type="WBParaSite" id="sdigi.contig3.g438.t1"/>
    </source>
</evidence>
<feature type="region of interest" description="Disordered" evidence="2">
    <location>
        <begin position="33"/>
        <end position="58"/>
    </location>
</feature>
<reference evidence="6" key="1">
    <citation type="submission" date="2022-11" db="UniProtKB">
        <authorList>
            <consortium name="WormBaseParasite"/>
        </authorList>
    </citation>
    <scope>IDENTIFICATION</scope>
</reference>
<accession>A0A915PP44</accession>
<dbReference type="Pfam" id="PF16978">
    <property type="entry name" value="CRIM"/>
    <property type="match status" value="1"/>
</dbReference>
<dbReference type="WBParaSite" id="sdigi.contig3.g438.t1">
    <property type="protein sequence ID" value="sdigi.contig3.g438.t1"/>
    <property type="gene ID" value="sdigi.contig3.g438"/>
</dbReference>
<dbReference type="GO" id="GO:0005737">
    <property type="term" value="C:cytoplasm"/>
    <property type="evidence" value="ECO:0007669"/>
    <property type="project" value="TreeGrafter"/>
</dbReference>
<sequence>MASFDAEELADFIRHHCIVNAGDNGQCKKIVQPPSRKAKPGGLPLNFRSASESDTSSEEYSPCYLATGNWESTYELIQERLRSKIQEDGLTGSDDEDKTVEKNATDASSSIPDLEFFQFKNISCTPSPVPMEKSATALLLEKTDFVVRSDLAAYARFASPDIRIGRKLLVFYPFAKPEPGNDKCFSLTIYAHNEISISDLTGLCCYEYARCRRTNDIGFVAQYHLLMAEESGEVERDLPSIDGHRLLNELGSCWSTVALEKRHTSSCSTLGTKNAIIYTISGKRYEFALDSLDLPLRWLRDQAVKKRIEDEGHDFISACPACSRGDFTPTRYGSFREERSITLKTYHSISSPPERRHSLDLAPAKHTRAGMTVTSSSFDANNSLGLLIASYPVEKVYRYKPKRNASLIIRRDGFELALNQLDLTPKRFHSSAKTLCVRWDYVGEIEIIDTSRAKRGVRIVWLAYQSRKNYSKAGELVSSTGELTWSMQSEWSAESTRLSRRKAYNKSYWKILQLLADVNDAWNIMETASTIINDRNSEIRQIYRYSNSGTKKPREAVAEAFGSDAGTQSKGKLNSIRSVMHGASQLTSTVTSIVPSLQRLLSKHK</sequence>
<dbReference type="PANTHER" id="PTHR13335:SF1">
    <property type="entry name" value="TARGET OF RAPAMYCIN COMPLEX 2 SUBUNIT MAPKAP1"/>
    <property type="match status" value="1"/>
</dbReference>
<evidence type="ECO:0000259" key="3">
    <source>
        <dbReference type="Pfam" id="PF16978"/>
    </source>
</evidence>
<comment type="similarity">
    <text evidence="1">Belongs to the SIN1 family.</text>
</comment>
<dbReference type="InterPro" id="IPR031567">
    <property type="entry name" value="CRIM_dom"/>
</dbReference>
<protein>
    <submittedName>
        <fullName evidence="6">Sin1 middle CRIM domain-containing protein</fullName>
    </submittedName>
</protein>
<dbReference type="InterPro" id="IPR008828">
    <property type="entry name" value="Sin1/Avo1"/>
</dbReference>
<dbReference type="GO" id="GO:0005546">
    <property type="term" value="F:phosphatidylinositol-4,5-bisphosphate binding"/>
    <property type="evidence" value="ECO:0007669"/>
    <property type="project" value="TreeGrafter"/>
</dbReference>
<evidence type="ECO:0000259" key="4">
    <source>
        <dbReference type="Pfam" id="PF25322"/>
    </source>
</evidence>
<name>A0A915PP44_9BILA</name>
<dbReference type="Proteomes" id="UP000887581">
    <property type="component" value="Unplaced"/>
</dbReference>
<evidence type="ECO:0000256" key="1">
    <source>
        <dbReference type="ARBA" id="ARBA00009407"/>
    </source>
</evidence>
<dbReference type="AlphaFoldDB" id="A0A915PP44"/>
<feature type="domain" description="CRIM" evidence="3">
    <location>
        <begin position="139"/>
        <end position="262"/>
    </location>
</feature>
<organism evidence="5 6">
    <name type="scientific">Setaria digitata</name>
    <dbReference type="NCBI Taxonomy" id="48799"/>
    <lineage>
        <taxon>Eukaryota</taxon>
        <taxon>Metazoa</taxon>
        <taxon>Ecdysozoa</taxon>
        <taxon>Nematoda</taxon>
        <taxon>Chromadorea</taxon>
        <taxon>Rhabditida</taxon>
        <taxon>Spirurina</taxon>
        <taxon>Spiruromorpha</taxon>
        <taxon>Filarioidea</taxon>
        <taxon>Setariidae</taxon>
        <taxon>Setaria</taxon>
    </lineage>
</organism>